<evidence type="ECO:0000313" key="2">
    <source>
        <dbReference type="Proteomes" id="UP000532311"/>
    </source>
</evidence>
<name>A0A8H5Y2H0_9HYPO</name>
<dbReference type="Proteomes" id="UP000532311">
    <property type="component" value="Unassembled WGS sequence"/>
</dbReference>
<organism evidence="1 2">
    <name type="scientific">Fusarium globosum</name>
    <dbReference type="NCBI Taxonomy" id="78864"/>
    <lineage>
        <taxon>Eukaryota</taxon>
        <taxon>Fungi</taxon>
        <taxon>Dikarya</taxon>
        <taxon>Ascomycota</taxon>
        <taxon>Pezizomycotina</taxon>
        <taxon>Sordariomycetes</taxon>
        <taxon>Hypocreomycetidae</taxon>
        <taxon>Hypocreales</taxon>
        <taxon>Nectriaceae</taxon>
        <taxon>Fusarium</taxon>
        <taxon>Fusarium fujikuroi species complex</taxon>
    </lineage>
</organism>
<keyword evidence="2" id="KW-1185">Reference proteome</keyword>
<reference evidence="1 2" key="1">
    <citation type="submission" date="2020-05" db="EMBL/GenBank/DDBJ databases">
        <title>Identification and distribution of gene clusters putatively required for synthesis of sphingolipid metabolism inhibitors in phylogenetically diverse species of the filamentous fungus Fusarium.</title>
        <authorList>
            <person name="Kim H.-S."/>
            <person name="Busman M."/>
            <person name="Brown D.W."/>
            <person name="Divon H."/>
            <person name="Uhlig S."/>
            <person name="Proctor R.H."/>
        </authorList>
    </citation>
    <scope>NUCLEOTIDE SEQUENCE [LARGE SCALE GENOMIC DNA]</scope>
    <source>
        <strain evidence="1 2">NRRL 26131</strain>
    </source>
</reference>
<sequence>MNTLDMSFLGSPDFDFSCLMDLDEAVEATQAPEQPDSMMLDALAFEDPGVMCDLTMTQILTGNAFQGSDHQGVNLYHSHDAPQHRGHIPQFQVGLDSMTSENFQFSTETFNRFLYHDQADQDAEAHSRENRQKGRLSLMRMEFASAAGEITSR</sequence>
<dbReference type="AlphaFoldDB" id="A0A8H5Y2H0"/>
<proteinExistence type="predicted"/>
<evidence type="ECO:0000313" key="1">
    <source>
        <dbReference type="EMBL" id="KAF5703981.1"/>
    </source>
</evidence>
<protein>
    <submittedName>
        <fullName evidence="1">Uncharacterized protein</fullName>
    </submittedName>
</protein>
<dbReference type="EMBL" id="JAAQPF010000384">
    <property type="protein sequence ID" value="KAF5703981.1"/>
    <property type="molecule type" value="Genomic_DNA"/>
</dbReference>
<comment type="caution">
    <text evidence="1">The sequence shown here is derived from an EMBL/GenBank/DDBJ whole genome shotgun (WGS) entry which is preliminary data.</text>
</comment>
<gene>
    <name evidence="1" type="ORF">FGLOB1_8756</name>
</gene>
<accession>A0A8H5Y2H0</accession>